<name>A0A0N4ZTS0_PARTI</name>
<evidence type="ECO:0000313" key="1">
    <source>
        <dbReference type="Proteomes" id="UP000038045"/>
    </source>
</evidence>
<keyword evidence="1" id="KW-1185">Reference proteome</keyword>
<dbReference type="AlphaFoldDB" id="A0A0N4ZTS0"/>
<accession>A0A0N4ZTS0</accession>
<evidence type="ECO:0000313" key="2">
    <source>
        <dbReference type="WBParaSite" id="PTRK_0001189800.1"/>
    </source>
</evidence>
<dbReference type="Proteomes" id="UP000038045">
    <property type="component" value="Unplaced"/>
</dbReference>
<dbReference type="WBParaSite" id="PTRK_0001189800.1">
    <property type="protein sequence ID" value="PTRK_0001189800.1"/>
    <property type="gene ID" value="PTRK_0001189800"/>
</dbReference>
<organism evidence="1 2">
    <name type="scientific">Parastrongyloides trichosuri</name>
    <name type="common">Possum-specific nematode worm</name>
    <dbReference type="NCBI Taxonomy" id="131310"/>
    <lineage>
        <taxon>Eukaryota</taxon>
        <taxon>Metazoa</taxon>
        <taxon>Ecdysozoa</taxon>
        <taxon>Nematoda</taxon>
        <taxon>Chromadorea</taxon>
        <taxon>Rhabditida</taxon>
        <taxon>Tylenchina</taxon>
        <taxon>Panagrolaimomorpha</taxon>
        <taxon>Strongyloidoidea</taxon>
        <taxon>Strongyloididae</taxon>
        <taxon>Parastrongyloides</taxon>
    </lineage>
</organism>
<sequence length="156" mass="18032">MGLTPASINYGDDFDERNCNLLPSIRPKYSTPNYHHMPMSTSHNQYFNQIIPNVDITKPEGLTTGVYNFNTSMERRKSSRLESSFMSRKRSMKACLAEIESNSNNELKYQMRKLSPAVYRIPKKSQSDKKSVSSNRIDLLGGAFFFLISIFYKYIF</sequence>
<protein>
    <submittedName>
        <fullName evidence="2">BHLH domain-containing protein</fullName>
    </submittedName>
</protein>
<reference evidence="2" key="1">
    <citation type="submission" date="2017-02" db="UniProtKB">
        <authorList>
            <consortium name="WormBaseParasite"/>
        </authorList>
    </citation>
    <scope>IDENTIFICATION</scope>
</reference>
<proteinExistence type="predicted"/>